<evidence type="ECO:0000313" key="2">
    <source>
        <dbReference type="Proteomes" id="UP000297643"/>
    </source>
</evidence>
<evidence type="ECO:0000313" key="1">
    <source>
        <dbReference type="EMBL" id="TFC05237.1"/>
    </source>
</evidence>
<reference evidence="1 2" key="1">
    <citation type="submission" date="2019-03" db="EMBL/GenBank/DDBJ databases">
        <title>Genomics of glacier-inhabiting Cryobacterium strains.</title>
        <authorList>
            <person name="Liu Q."/>
            <person name="Xin Y.-H."/>
        </authorList>
    </citation>
    <scope>NUCLEOTIDE SEQUENCE [LARGE SCALE GENOMIC DNA]</scope>
    <source>
        <strain evidence="1 2">RHLT2-21</strain>
    </source>
</reference>
<dbReference type="AlphaFoldDB" id="A0A4R8WD93"/>
<comment type="caution">
    <text evidence="1">The sequence shown here is derived from an EMBL/GenBank/DDBJ whole genome shotgun (WGS) entry which is preliminary data.</text>
</comment>
<name>A0A4R8WD93_9MICO</name>
<keyword evidence="2" id="KW-1185">Reference proteome</keyword>
<dbReference type="Pfam" id="PF20120">
    <property type="entry name" value="DUF6510"/>
    <property type="match status" value="1"/>
</dbReference>
<organism evidence="1 2">
    <name type="scientific">Cryobacterium mannosilyticum</name>
    <dbReference type="NCBI Taxonomy" id="1259190"/>
    <lineage>
        <taxon>Bacteria</taxon>
        <taxon>Bacillati</taxon>
        <taxon>Actinomycetota</taxon>
        <taxon>Actinomycetes</taxon>
        <taxon>Micrococcales</taxon>
        <taxon>Microbacteriaceae</taxon>
        <taxon>Cryobacterium</taxon>
    </lineage>
</organism>
<dbReference type="RefSeq" id="WP_134507620.1">
    <property type="nucleotide sequence ID" value="NZ_SOFM01000016.1"/>
</dbReference>
<dbReference type="EMBL" id="SOFM01000016">
    <property type="protein sequence ID" value="TFC05237.1"/>
    <property type="molecule type" value="Genomic_DNA"/>
</dbReference>
<dbReference type="InterPro" id="IPR045423">
    <property type="entry name" value="DUF6510"/>
</dbReference>
<dbReference type="Proteomes" id="UP000297643">
    <property type="component" value="Unassembled WGS sequence"/>
</dbReference>
<protein>
    <submittedName>
        <fullName evidence="1">Uncharacterized protein</fullName>
    </submittedName>
</protein>
<proteinExistence type="predicted"/>
<sequence>MDGDASARLGGKDSYLDGNAAAGALSEIFTFDVTMARGRCEQCGAVAALATARWYPDSHGLVLRCSLCEGVLLRLVDHDDLRWVDLRGLSFLEFTPQERRESEIDAV</sequence>
<accession>A0A4R8WD93</accession>
<gene>
    <name evidence="1" type="ORF">E3O32_05980</name>
</gene>